<gene>
    <name evidence="2" type="ORF">CAUJ_LOCUS12459</name>
</gene>
<evidence type="ECO:0000313" key="3">
    <source>
        <dbReference type="Proteomes" id="UP000835052"/>
    </source>
</evidence>
<keyword evidence="1" id="KW-0732">Signal</keyword>
<dbReference type="Proteomes" id="UP000835052">
    <property type="component" value="Unassembled WGS sequence"/>
</dbReference>
<reference evidence="2" key="1">
    <citation type="submission" date="2020-10" db="EMBL/GenBank/DDBJ databases">
        <authorList>
            <person name="Kikuchi T."/>
        </authorList>
    </citation>
    <scope>NUCLEOTIDE SEQUENCE</scope>
    <source>
        <strain evidence="2">NKZ352</strain>
    </source>
</reference>
<organism evidence="2 3">
    <name type="scientific">Caenorhabditis auriculariae</name>
    <dbReference type="NCBI Taxonomy" id="2777116"/>
    <lineage>
        <taxon>Eukaryota</taxon>
        <taxon>Metazoa</taxon>
        <taxon>Ecdysozoa</taxon>
        <taxon>Nematoda</taxon>
        <taxon>Chromadorea</taxon>
        <taxon>Rhabditida</taxon>
        <taxon>Rhabditina</taxon>
        <taxon>Rhabditomorpha</taxon>
        <taxon>Rhabditoidea</taxon>
        <taxon>Rhabditidae</taxon>
        <taxon>Peloderinae</taxon>
        <taxon>Caenorhabditis</taxon>
    </lineage>
</organism>
<sequence length="246" mass="28257">MSTGLKILTLLALCTVVTAKIWTINVRYDEDSDINRKEFDEAKELANLEKDLKELKESGIAQSSYEAVEKVFKKHYELRKQNPTLSDEDFIGKFGEQLVKELADAVNTLPDNDRKIVLDHIAKRLGSPKLRKFRHYFSKPLVKSQGYNGAEITAGRIRTLKEMKEAGVTQPALDALDKLGRKYQEIYKQNPTLTEEEFYAKFGSQNFEEFFRLAATFSQSDRTKVGRIVGLKLSRRIARSKSPRRF</sequence>
<accession>A0A8S1HU33</accession>
<dbReference type="EMBL" id="CAJGYM010000074">
    <property type="protein sequence ID" value="CAD6196545.1"/>
    <property type="molecule type" value="Genomic_DNA"/>
</dbReference>
<dbReference type="AlphaFoldDB" id="A0A8S1HU33"/>
<keyword evidence="3" id="KW-1185">Reference proteome</keyword>
<comment type="caution">
    <text evidence="2">The sequence shown here is derived from an EMBL/GenBank/DDBJ whole genome shotgun (WGS) entry which is preliminary data.</text>
</comment>
<evidence type="ECO:0000313" key="2">
    <source>
        <dbReference type="EMBL" id="CAD6196545.1"/>
    </source>
</evidence>
<feature type="chain" id="PRO_5035825848" evidence="1">
    <location>
        <begin position="20"/>
        <end position="246"/>
    </location>
</feature>
<feature type="signal peptide" evidence="1">
    <location>
        <begin position="1"/>
        <end position="19"/>
    </location>
</feature>
<proteinExistence type="predicted"/>
<evidence type="ECO:0000256" key="1">
    <source>
        <dbReference type="SAM" id="SignalP"/>
    </source>
</evidence>
<name>A0A8S1HU33_9PELO</name>
<protein>
    <submittedName>
        <fullName evidence="2">Uncharacterized protein</fullName>
    </submittedName>
</protein>